<dbReference type="EMBL" id="LLXH01000093">
    <property type="protein sequence ID" value="PKC73243.1"/>
    <property type="molecule type" value="Genomic_DNA"/>
</dbReference>
<gene>
    <name evidence="2" type="ORF">RhiirA1_451404</name>
</gene>
<keyword evidence="1" id="KW-0472">Membrane</keyword>
<keyword evidence="1" id="KW-1133">Transmembrane helix</keyword>
<comment type="caution">
    <text evidence="2">The sequence shown here is derived from an EMBL/GenBank/DDBJ whole genome shotgun (WGS) entry which is preliminary data.</text>
</comment>
<evidence type="ECO:0000313" key="2">
    <source>
        <dbReference type="EMBL" id="PKC73243.1"/>
    </source>
</evidence>
<dbReference type="VEuPathDB" id="FungiDB:RhiirA1_451404"/>
<keyword evidence="1" id="KW-0812">Transmembrane</keyword>
<sequence>MSGRKIKIYLQEDLHKQSFSFGSKVLKLSFILRPASISENLFLFFILYIGCSSSGYQLRFGWTSLNYWTSWIGSVPAPSWTRLLGWISASPFLDWTS</sequence>
<reference evidence="2 3" key="1">
    <citation type="submission" date="2017-10" db="EMBL/GenBank/DDBJ databases">
        <title>Extensive intraspecific genome diversity in a model arbuscular mycorrhizal fungus.</title>
        <authorList>
            <person name="Chen E.C.H."/>
            <person name="Morin E."/>
            <person name="Baudet D."/>
            <person name="Noel J."/>
            <person name="Ndikumana S."/>
            <person name="Charron P."/>
            <person name="St-Onge C."/>
            <person name="Giorgi J."/>
            <person name="Grigoriev I.V."/>
            <person name="Roux C."/>
            <person name="Martin F.M."/>
            <person name="Corradi N."/>
        </authorList>
    </citation>
    <scope>NUCLEOTIDE SEQUENCE [LARGE SCALE GENOMIC DNA]</scope>
    <source>
        <strain evidence="2 3">A1</strain>
    </source>
</reference>
<feature type="transmembrane region" description="Helical" evidence="1">
    <location>
        <begin position="41"/>
        <end position="58"/>
    </location>
</feature>
<accession>A0A2N0SCG5</accession>
<protein>
    <submittedName>
        <fullName evidence="2">Uncharacterized protein</fullName>
    </submittedName>
</protein>
<reference evidence="2 3" key="2">
    <citation type="submission" date="2017-10" db="EMBL/GenBank/DDBJ databases">
        <title>Genome analyses suggest a sexual origin of heterokaryosis in a supposedly ancient asexual fungus.</title>
        <authorList>
            <person name="Corradi N."/>
            <person name="Sedzielewska K."/>
            <person name="Noel J."/>
            <person name="Charron P."/>
            <person name="Farinelli L."/>
            <person name="Marton T."/>
            <person name="Kruger M."/>
            <person name="Pelin A."/>
            <person name="Brachmann A."/>
            <person name="Corradi N."/>
        </authorList>
    </citation>
    <scope>NUCLEOTIDE SEQUENCE [LARGE SCALE GENOMIC DNA]</scope>
    <source>
        <strain evidence="2 3">A1</strain>
    </source>
</reference>
<dbReference type="AlphaFoldDB" id="A0A2N0SCG5"/>
<proteinExistence type="predicted"/>
<evidence type="ECO:0000313" key="3">
    <source>
        <dbReference type="Proteomes" id="UP000232688"/>
    </source>
</evidence>
<organism evidence="2 3">
    <name type="scientific">Rhizophagus irregularis</name>
    <dbReference type="NCBI Taxonomy" id="588596"/>
    <lineage>
        <taxon>Eukaryota</taxon>
        <taxon>Fungi</taxon>
        <taxon>Fungi incertae sedis</taxon>
        <taxon>Mucoromycota</taxon>
        <taxon>Glomeromycotina</taxon>
        <taxon>Glomeromycetes</taxon>
        <taxon>Glomerales</taxon>
        <taxon>Glomeraceae</taxon>
        <taxon>Rhizophagus</taxon>
    </lineage>
</organism>
<evidence type="ECO:0000256" key="1">
    <source>
        <dbReference type="SAM" id="Phobius"/>
    </source>
</evidence>
<name>A0A2N0SCG5_9GLOM</name>
<dbReference type="Proteomes" id="UP000232688">
    <property type="component" value="Unassembled WGS sequence"/>
</dbReference>